<dbReference type="Pfam" id="PF13193">
    <property type="entry name" value="AMP-binding_C"/>
    <property type="match status" value="1"/>
</dbReference>
<dbReference type="SUPFAM" id="SSF56801">
    <property type="entry name" value="Acetyl-CoA synthetase-like"/>
    <property type="match status" value="1"/>
</dbReference>
<evidence type="ECO:0000259" key="3">
    <source>
        <dbReference type="Pfam" id="PF13193"/>
    </source>
</evidence>
<evidence type="ECO:0000313" key="5">
    <source>
        <dbReference type="Proteomes" id="UP000265768"/>
    </source>
</evidence>
<feature type="compositionally biased region" description="Basic and acidic residues" evidence="1">
    <location>
        <begin position="1"/>
        <end position="14"/>
    </location>
</feature>
<dbReference type="Proteomes" id="UP000265768">
    <property type="component" value="Unassembled WGS sequence"/>
</dbReference>
<dbReference type="InterPro" id="IPR042099">
    <property type="entry name" value="ANL_N_sf"/>
</dbReference>
<feature type="domain" description="AMP-binding enzyme C-terminal" evidence="3">
    <location>
        <begin position="496"/>
        <end position="570"/>
    </location>
</feature>
<dbReference type="InterPro" id="IPR025110">
    <property type="entry name" value="AMP-bd_C"/>
</dbReference>
<reference evidence="4 5" key="1">
    <citation type="submission" date="2018-09" db="EMBL/GenBank/DDBJ databases">
        <title>YIM 75507 draft genome.</title>
        <authorList>
            <person name="Tang S."/>
            <person name="Feng Y."/>
        </authorList>
    </citation>
    <scope>NUCLEOTIDE SEQUENCE [LARGE SCALE GENOMIC DNA]</scope>
    <source>
        <strain evidence="4 5">YIM 75507</strain>
    </source>
</reference>
<dbReference type="InterPro" id="IPR000873">
    <property type="entry name" value="AMP-dep_synth/lig_dom"/>
</dbReference>
<sequence>MRDRPRSVADRDWSGRLQHGSNADRTRAESGPNAGRGEGGMVGGMATGATPRGSGAQGGPGLSVVAGPPLAAISHLLDGPRIDHLLAHAAEEVPDRTALRSPYGDLTFAELDEAATGCARALRAVLGGGGSVVALAMVLDPAFAVAFYGISRSGNRSALVNPLLREDGLVHVLRACAARVAIVPPEVWRRLSAVADRLPDLELAVLTARDAGSEGAEAPPTLGELAGEAAGGPPPRARADETDVACVAFTSGTTGAAKGARLTHRNLTVNAAQTVHGHRLGGTSVLFNFLPTFHLVHLNIGVLARAVHVLHPDGDVAGAVEAADAARATHFYSLPMRLARLAADPRLPGLSAPALRVILSGGSALAPDTADVLSQQFGVPVVQGYGLAETSPCTHLSDLDRPRAGSCGVPAPGTECRIVDLGDGAVVPLGVDGEVQVRGPQLMSGYLGRDLALDVDAEGWFATGDVGRCDADGSLFLVDRIKDVFKCDNWLVSPTQIERVLLRHPDVADCAVVDLPDEFSGAVAYGVVVPRGGTADAEALMAYVNDRSPYYEHLRHVELVDELPKTGTGKVRRQELRERLRSRGRIG</sequence>
<feature type="region of interest" description="Disordered" evidence="1">
    <location>
        <begin position="1"/>
        <end position="61"/>
    </location>
</feature>
<gene>
    <name evidence="4" type="ORF">D5H75_03710</name>
</gene>
<dbReference type="AlphaFoldDB" id="A0A3A4AZR4"/>
<evidence type="ECO:0000259" key="2">
    <source>
        <dbReference type="Pfam" id="PF00501"/>
    </source>
</evidence>
<organism evidence="4 5">
    <name type="scientific">Bailinhaonella thermotolerans</name>
    <dbReference type="NCBI Taxonomy" id="1070861"/>
    <lineage>
        <taxon>Bacteria</taxon>
        <taxon>Bacillati</taxon>
        <taxon>Actinomycetota</taxon>
        <taxon>Actinomycetes</taxon>
        <taxon>Streptosporangiales</taxon>
        <taxon>Streptosporangiaceae</taxon>
        <taxon>Bailinhaonella</taxon>
    </lineage>
</organism>
<keyword evidence="4" id="KW-0436">Ligase</keyword>
<dbReference type="OrthoDB" id="3465883at2"/>
<proteinExistence type="predicted"/>
<protein>
    <submittedName>
        <fullName evidence="4">Acyl--CoA ligase</fullName>
    </submittedName>
</protein>
<dbReference type="InterPro" id="IPR050237">
    <property type="entry name" value="ATP-dep_AMP-bd_enzyme"/>
</dbReference>
<dbReference type="Gene3D" id="3.30.300.30">
    <property type="match status" value="1"/>
</dbReference>
<name>A0A3A4AZR4_9ACTN</name>
<evidence type="ECO:0000256" key="1">
    <source>
        <dbReference type="SAM" id="MobiDB-lite"/>
    </source>
</evidence>
<dbReference type="Pfam" id="PF00501">
    <property type="entry name" value="AMP-binding"/>
    <property type="match status" value="1"/>
</dbReference>
<keyword evidence="5" id="KW-1185">Reference proteome</keyword>
<dbReference type="Gene3D" id="3.40.50.12780">
    <property type="entry name" value="N-terminal domain of ligase-like"/>
    <property type="match status" value="1"/>
</dbReference>
<dbReference type="InterPro" id="IPR020845">
    <property type="entry name" value="AMP-binding_CS"/>
</dbReference>
<dbReference type="PROSITE" id="PS00455">
    <property type="entry name" value="AMP_BINDING"/>
    <property type="match status" value="1"/>
</dbReference>
<accession>A0A3A4AZR4</accession>
<feature type="region of interest" description="Disordered" evidence="1">
    <location>
        <begin position="212"/>
        <end position="237"/>
    </location>
</feature>
<feature type="compositionally biased region" description="Gly residues" evidence="1">
    <location>
        <begin position="34"/>
        <end position="46"/>
    </location>
</feature>
<dbReference type="InterPro" id="IPR045851">
    <property type="entry name" value="AMP-bd_C_sf"/>
</dbReference>
<evidence type="ECO:0000313" key="4">
    <source>
        <dbReference type="EMBL" id="RJL35887.1"/>
    </source>
</evidence>
<dbReference type="EMBL" id="QZEY01000001">
    <property type="protein sequence ID" value="RJL35887.1"/>
    <property type="molecule type" value="Genomic_DNA"/>
</dbReference>
<comment type="caution">
    <text evidence="4">The sequence shown here is derived from an EMBL/GenBank/DDBJ whole genome shotgun (WGS) entry which is preliminary data.</text>
</comment>
<feature type="domain" description="AMP-dependent synthetase/ligase" evidence="2">
    <location>
        <begin position="87"/>
        <end position="447"/>
    </location>
</feature>
<dbReference type="PANTHER" id="PTHR43767">
    <property type="entry name" value="LONG-CHAIN-FATTY-ACID--COA LIGASE"/>
    <property type="match status" value="1"/>
</dbReference>
<dbReference type="PANTHER" id="PTHR43767:SF12">
    <property type="entry name" value="AMP-DEPENDENT SYNTHETASE AND LIGASE"/>
    <property type="match status" value="1"/>
</dbReference>
<dbReference type="GO" id="GO:0016877">
    <property type="term" value="F:ligase activity, forming carbon-sulfur bonds"/>
    <property type="evidence" value="ECO:0007669"/>
    <property type="project" value="UniProtKB-ARBA"/>
</dbReference>